<keyword evidence="1" id="KW-1133">Transmembrane helix</keyword>
<dbReference type="Proteomes" id="UP001164746">
    <property type="component" value="Chromosome 2"/>
</dbReference>
<gene>
    <name evidence="2" type="ORF">MAR_028347</name>
</gene>
<keyword evidence="1" id="KW-0812">Transmembrane</keyword>
<name>A0ABY7DG39_MYAAR</name>
<evidence type="ECO:0000313" key="3">
    <source>
        <dbReference type="Proteomes" id="UP001164746"/>
    </source>
</evidence>
<feature type="transmembrane region" description="Helical" evidence="1">
    <location>
        <begin position="123"/>
        <end position="142"/>
    </location>
</feature>
<sequence>MSVQAGDQSLLACIKRLLLSKQEVLQVGACHVLAQLLDPVAGETYGPQVLQSDLVGKVADLQEVFGGSVLPQSVVESYLLLLYIDLQLENRILSPEQLAAMAQATVDHQCAVDQLSPLAQKHFIYLLAYVCVAGSCNISCIISNGKRNL</sequence>
<protein>
    <submittedName>
        <fullName evidence="2">Uncharacterized protein</fullName>
    </submittedName>
</protein>
<keyword evidence="1" id="KW-0472">Membrane</keyword>
<reference evidence="2" key="1">
    <citation type="submission" date="2022-11" db="EMBL/GenBank/DDBJ databases">
        <title>Centuries of genome instability and evolution in soft-shell clam transmissible cancer (bioRxiv).</title>
        <authorList>
            <person name="Hart S.F.M."/>
            <person name="Yonemitsu M.A."/>
            <person name="Giersch R.M."/>
            <person name="Beal B.F."/>
            <person name="Arriagada G."/>
            <person name="Davis B.W."/>
            <person name="Ostrander E.A."/>
            <person name="Goff S.P."/>
            <person name="Metzger M.J."/>
        </authorList>
    </citation>
    <scope>NUCLEOTIDE SEQUENCE</scope>
    <source>
        <strain evidence="2">MELC-2E11</strain>
        <tissue evidence="2">Siphon/mantle</tissue>
    </source>
</reference>
<evidence type="ECO:0000256" key="1">
    <source>
        <dbReference type="SAM" id="Phobius"/>
    </source>
</evidence>
<evidence type="ECO:0000313" key="2">
    <source>
        <dbReference type="EMBL" id="WAQ95657.1"/>
    </source>
</evidence>
<proteinExistence type="predicted"/>
<organism evidence="2 3">
    <name type="scientific">Mya arenaria</name>
    <name type="common">Soft-shell clam</name>
    <dbReference type="NCBI Taxonomy" id="6604"/>
    <lineage>
        <taxon>Eukaryota</taxon>
        <taxon>Metazoa</taxon>
        <taxon>Spiralia</taxon>
        <taxon>Lophotrochozoa</taxon>
        <taxon>Mollusca</taxon>
        <taxon>Bivalvia</taxon>
        <taxon>Autobranchia</taxon>
        <taxon>Heteroconchia</taxon>
        <taxon>Euheterodonta</taxon>
        <taxon>Imparidentia</taxon>
        <taxon>Neoheterodontei</taxon>
        <taxon>Myida</taxon>
        <taxon>Myoidea</taxon>
        <taxon>Myidae</taxon>
        <taxon>Mya</taxon>
    </lineage>
</organism>
<dbReference type="EMBL" id="CP111013">
    <property type="protein sequence ID" value="WAQ95657.1"/>
    <property type="molecule type" value="Genomic_DNA"/>
</dbReference>
<keyword evidence="3" id="KW-1185">Reference proteome</keyword>
<accession>A0ABY7DG39</accession>